<evidence type="ECO:0000313" key="3">
    <source>
        <dbReference type="Proteomes" id="UP000326554"/>
    </source>
</evidence>
<feature type="transmembrane region" description="Helical" evidence="1">
    <location>
        <begin position="172"/>
        <end position="197"/>
    </location>
</feature>
<dbReference type="InterPro" id="IPR049713">
    <property type="entry name" value="Pr6Pr-like"/>
</dbReference>
<keyword evidence="1" id="KW-0472">Membrane</keyword>
<dbReference type="RefSeq" id="WP_150446101.1">
    <property type="nucleotide sequence ID" value="NZ_VYQE01000004.1"/>
</dbReference>
<dbReference type="EMBL" id="VYQE01000004">
    <property type="protein sequence ID" value="KAA9007082.1"/>
    <property type="molecule type" value="Genomic_DNA"/>
</dbReference>
<protein>
    <recommendedName>
        <fullName evidence="4">Pr6Pr family membrane protein</fullName>
    </recommendedName>
</protein>
<feature type="transmembrane region" description="Helical" evidence="1">
    <location>
        <begin position="35"/>
        <end position="60"/>
    </location>
</feature>
<name>A0A5J5GH60_9RHOB</name>
<evidence type="ECO:0000256" key="1">
    <source>
        <dbReference type="SAM" id="Phobius"/>
    </source>
</evidence>
<proteinExistence type="predicted"/>
<keyword evidence="3" id="KW-1185">Reference proteome</keyword>
<sequence length="201" mass="21558">MRQTDADRALSALIALLALGAVALRIPLTMTEDDLGLWAAIWDLVYFFTILTNAAIGALFATTALRGRAASAPVHAGLTVAIIVTGGVYHVLLRDLGEYEGLSLVTDWLLHTVVPALAALHWLVFAPKDGLRAGTLLPWLAYPMAYAAYVLIRAPHTGWYPYPFLDVTEQGWGLTLAWIGGIGLLFALLGAALLGIARLRA</sequence>
<dbReference type="Proteomes" id="UP000326554">
    <property type="component" value="Unassembled WGS sequence"/>
</dbReference>
<evidence type="ECO:0000313" key="2">
    <source>
        <dbReference type="EMBL" id="KAA9007082.1"/>
    </source>
</evidence>
<accession>A0A5J5GH60</accession>
<feature type="transmembrane region" description="Helical" evidence="1">
    <location>
        <begin position="72"/>
        <end position="92"/>
    </location>
</feature>
<comment type="caution">
    <text evidence="2">The sequence shown here is derived from an EMBL/GenBank/DDBJ whole genome shotgun (WGS) entry which is preliminary data.</text>
</comment>
<keyword evidence="1" id="KW-0812">Transmembrane</keyword>
<gene>
    <name evidence="2" type="ORF">F3S47_15070</name>
</gene>
<evidence type="ECO:0008006" key="4">
    <source>
        <dbReference type="Google" id="ProtNLM"/>
    </source>
</evidence>
<organism evidence="2 3">
    <name type="scientific">Histidinibacterium aquaticum</name>
    <dbReference type="NCBI Taxonomy" id="2613962"/>
    <lineage>
        <taxon>Bacteria</taxon>
        <taxon>Pseudomonadati</taxon>
        <taxon>Pseudomonadota</taxon>
        <taxon>Alphaproteobacteria</taxon>
        <taxon>Rhodobacterales</taxon>
        <taxon>Paracoccaceae</taxon>
        <taxon>Histidinibacterium</taxon>
    </lineage>
</organism>
<dbReference type="NCBIfam" id="NF038065">
    <property type="entry name" value="Pr6Pr"/>
    <property type="match status" value="1"/>
</dbReference>
<feature type="transmembrane region" description="Helical" evidence="1">
    <location>
        <begin position="108"/>
        <end position="126"/>
    </location>
</feature>
<dbReference type="AlphaFoldDB" id="A0A5J5GH60"/>
<feature type="transmembrane region" description="Helical" evidence="1">
    <location>
        <begin position="133"/>
        <end position="152"/>
    </location>
</feature>
<keyword evidence="1" id="KW-1133">Transmembrane helix</keyword>
<reference evidence="2 3" key="1">
    <citation type="submission" date="2019-09" db="EMBL/GenBank/DDBJ databases">
        <authorList>
            <person name="Park J.-S."/>
            <person name="Choi H.-J."/>
        </authorList>
    </citation>
    <scope>NUCLEOTIDE SEQUENCE [LARGE SCALE GENOMIC DNA]</scope>
    <source>
        <strain evidence="2 3">176SS1-4</strain>
    </source>
</reference>